<keyword evidence="3" id="KW-1185">Reference proteome</keyword>
<dbReference type="Proteomes" id="UP001566204">
    <property type="component" value="Unassembled WGS sequence"/>
</dbReference>
<dbReference type="EMBL" id="JBEOQB010000004">
    <property type="protein sequence ID" value="MEZ0452862.1"/>
    <property type="molecule type" value="Genomic_DNA"/>
</dbReference>
<feature type="chain" id="PRO_5046750848" description="DUF3108 domain-containing protein" evidence="1">
    <location>
        <begin position="36"/>
        <end position="231"/>
    </location>
</feature>
<sequence length="231" mass="26544">MKTMKSVLWAVPTKFEAVICSFMLATLLFTTHCFAQASVTSSPNLKNGKQRSQKVVKEELVGFYQFPNKVAFIEFNLEDGVLKARQLWDGKEYQLNQVSETNFETKQEGHKIEFLSDNDGHFTKAKLLGRIVASKVSFNPKIVRRLSDVQLKRLEGNYVLADDNNIKMQVRSVKDELIIKQLWDNKEISFTPRSETFFLNADGTFPLTFELTDGKVTKVICFENDIWKISK</sequence>
<proteinExistence type="predicted"/>
<dbReference type="RefSeq" id="WP_265714802.1">
    <property type="nucleotide sequence ID" value="NZ_CP158797.1"/>
</dbReference>
<protein>
    <recommendedName>
        <fullName evidence="4">DUF3108 domain-containing protein</fullName>
    </recommendedName>
</protein>
<reference evidence="2 3" key="1">
    <citation type="submission" date="2024-06" db="EMBL/GenBank/DDBJ databases">
        <title>Soil Sphingobacterium thalpophilum.</title>
        <authorList>
            <person name="Yang J."/>
            <person name="Li J."/>
        </authorList>
    </citation>
    <scope>NUCLEOTIDE SEQUENCE [LARGE SCALE GENOMIC DNA]</scope>
    <source>
        <strain evidence="2 3">22g91tb</strain>
    </source>
</reference>
<organism evidence="2 3">
    <name type="scientific">Sphingobacterium thalpophilum</name>
    <dbReference type="NCBI Taxonomy" id="259"/>
    <lineage>
        <taxon>Bacteria</taxon>
        <taxon>Pseudomonadati</taxon>
        <taxon>Bacteroidota</taxon>
        <taxon>Sphingobacteriia</taxon>
        <taxon>Sphingobacteriales</taxon>
        <taxon>Sphingobacteriaceae</taxon>
        <taxon>Sphingobacterium</taxon>
    </lineage>
</organism>
<evidence type="ECO:0008006" key="4">
    <source>
        <dbReference type="Google" id="ProtNLM"/>
    </source>
</evidence>
<accession>A0ABV4HEC4</accession>
<evidence type="ECO:0000256" key="1">
    <source>
        <dbReference type="SAM" id="SignalP"/>
    </source>
</evidence>
<keyword evidence="1" id="KW-0732">Signal</keyword>
<gene>
    <name evidence="2" type="ORF">ABTW24_14795</name>
</gene>
<comment type="caution">
    <text evidence="2">The sequence shown here is derived from an EMBL/GenBank/DDBJ whole genome shotgun (WGS) entry which is preliminary data.</text>
</comment>
<feature type="signal peptide" evidence="1">
    <location>
        <begin position="1"/>
        <end position="35"/>
    </location>
</feature>
<evidence type="ECO:0000313" key="2">
    <source>
        <dbReference type="EMBL" id="MEZ0452862.1"/>
    </source>
</evidence>
<name>A0ABV4HEC4_9SPHI</name>
<evidence type="ECO:0000313" key="3">
    <source>
        <dbReference type="Proteomes" id="UP001566204"/>
    </source>
</evidence>